<name>A0A6H9WIS3_9MICO</name>
<dbReference type="Proteomes" id="UP000431744">
    <property type="component" value="Unassembled WGS sequence"/>
</dbReference>
<reference evidence="1 2" key="1">
    <citation type="submission" date="2019-09" db="EMBL/GenBank/DDBJ databases">
        <title>Phylogeny of genus Pseudoclavibacter and closely related genus.</title>
        <authorList>
            <person name="Li Y."/>
        </authorList>
    </citation>
    <scope>NUCLEOTIDE SEQUENCE [LARGE SCALE GENOMIC DNA]</scope>
    <source>
        <strain evidence="1 2">EGI 60007</strain>
    </source>
</reference>
<protein>
    <submittedName>
        <fullName evidence="1">Uncharacterized protein</fullName>
    </submittedName>
</protein>
<dbReference type="RefSeq" id="WP_158029622.1">
    <property type="nucleotide sequence ID" value="NZ_BMHG01000001.1"/>
</dbReference>
<evidence type="ECO:0000313" key="1">
    <source>
        <dbReference type="EMBL" id="KAB1648427.1"/>
    </source>
</evidence>
<proteinExistence type="predicted"/>
<sequence length="122" mass="14448">MSPSRFWGREPSWRLERDEAGWRIDREPEFDDMDRAMIVAYRAIEAETTENGFKRWEESTPLADPDNPEATHEFIALEPQINFANRARERAHRQWREAYKESPDQLDGVFIPVVKRDLTAVE</sequence>
<comment type="caution">
    <text evidence="1">The sequence shown here is derived from an EMBL/GenBank/DDBJ whole genome shotgun (WGS) entry which is preliminary data.</text>
</comment>
<organism evidence="1 2">
    <name type="scientific">Pseudoclavibacter endophyticus</name>
    <dbReference type="NCBI Taxonomy" id="1778590"/>
    <lineage>
        <taxon>Bacteria</taxon>
        <taxon>Bacillati</taxon>
        <taxon>Actinomycetota</taxon>
        <taxon>Actinomycetes</taxon>
        <taxon>Micrococcales</taxon>
        <taxon>Microbacteriaceae</taxon>
        <taxon>Pseudoclavibacter</taxon>
    </lineage>
</organism>
<dbReference type="EMBL" id="WBJY01000002">
    <property type="protein sequence ID" value="KAB1648427.1"/>
    <property type="molecule type" value="Genomic_DNA"/>
</dbReference>
<keyword evidence="2" id="KW-1185">Reference proteome</keyword>
<evidence type="ECO:0000313" key="2">
    <source>
        <dbReference type="Proteomes" id="UP000431744"/>
    </source>
</evidence>
<dbReference type="AlphaFoldDB" id="A0A6H9WIS3"/>
<accession>A0A6H9WIS3</accession>
<gene>
    <name evidence="1" type="ORF">F8O04_12135</name>
</gene>